<keyword evidence="3" id="KW-0274">FAD</keyword>
<keyword evidence="6" id="KW-1133">Transmembrane helix</keyword>
<evidence type="ECO:0000256" key="1">
    <source>
        <dbReference type="ARBA" id="ARBA00007992"/>
    </source>
</evidence>
<sequence>MKIIIIGAGISGCAVYLLLKKHLPAEDHHSYIIYEAYDTSQKSFQERTAEDTHSATLVVGGGIGLAPNGLNVLRRLDEDLFHDVVRSGYPYSRFKLKSSFGWTLQEIDARGGDADHPIESVSMSRHALWSCLKNRVPTDAFICKKVKWVTVNPNGRHVVHFADDSPPEEADLVIGADGLKSVVKKALFCSDPSSEDPYPPHYEGLVGVGGFFPVAEDMRRTITPKCMTIAFGGQGFFGYSYSSPTGANYYLSSPPPSPDALLWWSTYFTPTCPDHKSIDSDSVTAQLRARHASWPDPVVQRIIGSARVESMYPIWTTPELPVWDREGVILLGDAAHALPPNSGQGSSQALEDAEALALFLAHHLRAPQTDSAEQRGISEREAVKLATKQYTDLRFPRVHAVGQEAKRMKQREAGIGLLTELIISFFIWVMGLFSSGPQKQLYNYNIAEEVESVLSK</sequence>
<dbReference type="GeneID" id="34612323"/>
<name>A0A1L9SGK5_9EURO</name>
<protein>
    <recommendedName>
        <fullName evidence="7">FAD-binding domain-containing protein</fullName>
    </recommendedName>
</protein>
<dbReference type="PANTHER" id="PTHR13789:SF309">
    <property type="entry name" value="PUTATIVE (AFU_ORTHOLOGUE AFUA_6G14510)-RELATED"/>
    <property type="match status" value="1"/>
</dbReference>
<evidence type="ECO:0000256" key="3">
    <source>
        <dbReference type="ARBA" id="ARBA00022827"/>
    </source>
</evidence>
<evidence type="ECO:0000313" key="9">
    <source>
        <dbReference type="Proteomes" id="UP000184188"/>
    </source>
</evidence>
<feature type="transmembrane region" description="Helical" evidence="6">
    <location>
        <begin position="413"/>
        <end position="433"/>
    </location>
</feature>
<dbReference type="OrthoDB" id="16820at2759"/>
<dbReference type="STRING" id="1073090.A0A1L9SGK5"/>
<dbReference type="PANTHER" id="PTHR13789">
    <property type="entry name" value="MONOOXYGENASE"/>
    <property type="match status" value="1"/>
</dbReference>
<organism evidence="8 9">
    <name type="scientific">Penicilliopsis zonata CBS 506.65</name>
    <dbReference type="NCBI Taxonomy" id="1073090"/>
    <lineage>
        <taxon>Eukaryota</taxon>
        <taxon>Fungi</taxon>
        <taxon>Dikarya</taxon>
        <taxon>Ascomycota</taxon>
        <taxon>Pezizomycotina</taxon>
        <taxon>Eurotiomycetes</taxon>
        <taxon>Eurotiomycetidae</taxon>
        <taxon>Eurotiales</taxon>
        <taxon>Aspergillaceae</taxon>
        <taxon>Penicilliopsis</taxon>
    </lineage>
</organism>
<evidence type="ECO:0000256" key="4">
    <source>
        <dbReference type="ARBA" id="ARBA00023002"/>
    </source>
</evidence>
<evidence type="ECO:0000256" key="2">
    <source>
        <dbReference type="ARBA" id="ARBA00022630"/>
    </source>
</evidence>
<evidence type="ECO:0000256" key="5">
    <source>
        <dbReference type="ARBA" id="ARBA00023033"/>
    </source>
</evidence>
<dbReference type="InterPro" id="IPR002938">
    <property type="entry name" value="FAD-bd"/>
</dbReference>
<evidence type="ECO:0000256" key="6">
    <source>
        <dbReference type="SAM" id="Phobius"/>
    </source>
</evidence>
<dbReference type="AlphaFoldDB" id="A0A1L9SGK5"/>
<keyword evidence="6" id="KW-0812">Transmembrane</keyword>
<dbReference type="Pfam" id="PF01494">
    <property type="entry name" value="FAD_binding_3"/>
    <property type="match status" value="1"/>
</dbReference>
<proteinExistence type="inferred from homology"/>
<reference evidence="9" key="1">
    <citation type="journal article" date="2017" name="Genome Biol.">
        <title>Comparative genomics reveals high biological diversity and specific adaptations in the industrially and medically important fungal genus Aspergillus.</title>
        <authorList>
            <person name="de Vries R.P."/>
            <person name="Riley R."/>
            <person name="Wiebenga A."/>
            <person name="Aguilar-Osorio G."/>
            <person name="Amillis S."/>
            <person name="Uchima C.A."/>
            <person name="Anderluh G."/>
            <person name="Asadollahi M."/>
            <person name="Askin M."/>
            <person name="Barry K."/>
            <person name="Battaglia E."/>
            <person name="Bayram O."/>
            <person name="Benocci T."/>
            <person name="Braus-Stromeyer S.A."/>
            <person name="Caldana C."/>
            <person name="Canovas D."/>
            <person name="Cerqueira G.C."/>
            <person name="Chen F."/>
            <person name="Chen W."/>
            <person name="Choi C."/>
            <person name="Clum A."/>
            <person name="Dos Santos R.A."/>
            <person name="Damasio A.R."/>
            <person name="Diallinas G."/>
            <person name="Emri T."/>
            <person name="Fekete E."/>
            <person name="Flipphi M."/>
            <person name="Freyberg S."/>
            <person name="Gallo A."/>
            <person name="Gournas C."/>
            <person name="Habgood R."/>
            <person name="Hainaut M."/>
            <person name="Harispe M.L."/>
            <person name="Henrissat B."/>
            <person name="Hilden K.S."/>
            <person name="Hope R."/>
            <person name="Hossain A."/>
            <person name="Karabika E."/>
            <person name="Karaffa L."/>
            <person name="Karanyi Z."/>
            <person name="Krasevec N."/>
            <person name="Kuo A."/>
            <person name="Kusch H."/>
            <person name="LaButti K."/>
            <person name="Lagendijk E.L."/>
            <person name="Lapidus A."/>
            <person name="Levasseur A."/>
            <person name="Lindquist E."/>
            <person name="Lipzen A."/>
            <person name="Logrieco A.F."/>
            <person name="MacCabe A."/>
            <person name="Maekelae M.R."/>
            <person name="Malavazi I."/>
            <person name="Melin P."/>
            <person name="Meyer V."/>
            <person name="Mielnichuk N."/>
            <person name="Miskei M."/>
            <person name="Molnar A.P."/>
            <person name="Mule G."/>
            <person name="Ngan C.Y."/>
            <person name="Orejas M."/>
            <person name="Orosz E."/>
            <person name="Ouedraogo J.P."/>
            <person name="Overkamp K.M."/>
            <person name="Park H.-S."/>
            <person name="Perrone G."/>
            <person name="Piumi F."/>
            <person name="Punt P.J."/>
            <person name="Ram A.F."/>
            <person name="Ramon A."/>
            <person name="Rauscher S."/>
            <person name="Record E."/>
            <person name="Riano-Pachon D.M."/>
            <person name="Robert V."/>
            <person name="Roehrig J."/>
            <person name="Ruller R."/>
            <person name="Salamov A."/>
            <person name="Salih N.S."/>
            <person name="Samson R.A."/>
            <person name="Sandor E."/>
            <person name="Sanguinetti M."/>
            <person name="Schuetze T."/>
            <person name="Sepcic K."/>
            <person name="Shelest E."/>
            <person name="Sherlock G."/>
            <person name="Sophianopoulou V."/>
            <person name="Squina F.M."/>
            <person name="Sun H."/>
            <person name="Susca A."/>
            <person name="Todd R.B."/>
            <person name="Tsang A."/>
            <person name="Unkles S.E."/>
            <person name="van de Wiele N."/>
            <person name="van Rossen-Uffink D."/>
            <person name="Oliveira J.V."/>
            <person name="Vesth T.C."/>
            <person name="Visser J."/>
            <person name="Yu J.-H."/>
            <person name="Zhou M."/>
            <person name="Andersen M.R."/>
            <person name="Archer D.B."/>
            <person name="Baker S.E."/>
            <person name="Benoit I."/>
            <person name="Brakhage A.A."/>
            <person name="Braus G.H."/>
            <person name="Fischer R."/>
            <person name="Frisvad J.C."/>
            <person name="Goldman G.H."/>
            <person name="Houbraken J."/>
            <person name="Oakley B."/>
            <person name="Pocsi I."/>
            <person name="Scazzocchio C."/>
            <person name="Seiboth B."/>
            <person name="vanKuyk P.A."/>
            <person name="Wortman J."/>
            <person name="Dyer P.S."/>
            <person name="Grigoriev I.V."/>
        </authorList>
    </citation>
    <scope>NUCLEOTIDE SEQUENCE [LARGE SCALE GENOMIC DNA]</scope>
    <source>
        <strain evidence="9">CBS 506.65</strain>
    </source>
</reference>
<keyword evidence="2" id="KW-0285">Flavoprotein</keyword>
<dbReference type="GO" id="GO:0004497">
    <property type="term" value="F:monooxygenase activity"/>
    <property type="evidence" value="ECO:0007669"/>
    <property type="project" value="UniProtKB-KW"/>
</dbReference>
<evidence type="ECO:0000259" key="7">
    <source>
        <dbReference type="Pfam" id="PF01494"/>
    </source>
</evidence>
<feature type="domain" description="FAD-binding" evidence="7">
    <location>
        <begin position="169"/>
        <end position="366"/>
    </location>
</feature>
<evidence type="ECO:0000313" key="8">
    <source>
        <dbReference type="EMBL" id="OJJ46302.1"/>
    </source>
</evidence>
<dbReference type="SUPFAM" id="SSF51905">
    <property type="entry name" value="FAD/NAD(P)-binding domain"/>
    <property type="match status" value="1"/>
</dbReference>
<gene>
    <name evidence="8" type="ORF">ASPZODRAFT_152483</name>
</gene>
<keyword evidence="4" id="KW-0560">Oxidoreductase</keyword>
<dbReference type="Gene3D" id="3.50.50.60">
    <property type="entry name" value="FAD/NAD(P)-binding domain"/>
    <property type="match status" value="1"/>
</dbReference>
<dbReference type="VEuPathDB" id="FungiDB:ASPZODRAFT_152483"/>
<dbReference type="Proteomes" id="UP000184188">
    <property type="component" value="Unassembled WGS sequence"/>
</dbReference>
<keyword evidence="5" id="KW-0503">Monooxygenase</keyword>
<keyword evidence="9" id="KW-1185">Reference proteome</keyword>
<dbReference type="InterPro" id="IPR050493">
    <property type="entry name" value="FAD-dep_Monooxygenase_BioMet"/>
</dbReference>
<dbReference type="PRINTS" id="PR00420">
    <property type="entry name" value="RNGMNOXGNASE"/>
</dbReference>
<dbReference type="RefSeq" id="XP_022580812.1">
    <property type="nucleotide sequence ID" value="XM_022725859.1"/>
</dbReference>
<dbReference type="InterPro" id="IPR036188">
    <property type="entry name" value="FAD/NAD-bd_sf"/>
</dbReference>
<dbReference type="EMBL" id="KV878343">
    <property type="protein sequence ID" value="OJJ46302.1"/>
    <property type="molecule type" value="Genomic_DNA"/>
</dbReference>
<keyword evidence="6" id="KW-0472">Membrane</keyword>
<dbReference type="GO" id="GO:0071949">
    <property type="term" value="F:FAD binding"/>
    <property type="evidence" value="ECO:0007669"/>
    <property type="project" value="InterPro"/>
</dbReference>
<comment type="similarity">
    <text evidence="1">Belongs to the paxM FAD-dependent monooxygenase family.</text>
</comment>
<accession>A0A1L9SGK5</accession>